<protein>
    <submittedName>
        <fullName evidence="2">Uncharacterized protein</fullName>
    </submittedName>
</protein>
<evidence type="ECO:0000256" key="1">
    <source>
        <dbReference type="SAM" id="Phobius"/>
    </source>
</evidence>
<reference evidence="2 3" key="1">
    <citation type="journal article" date="2021" name="Int. J. Syst. Evol. Microbiol.">
        <title>Clostridium zeae sp. nov., isolated from corn silage.</title>
        <authorList>
            <person name="Kobayashi H."/>
            <person name="Tanizawa Y."/>
            <person name="Yagura M."/>
            <person name="Sakamoto M."/>
            <person name="Ohkuma M."/>
            <person name="Tohno M."/>
        </authorList>
    </citation>
    <scope>NUCLEOTIDE SEQUENCE [LARGE SCALE GENOMIC DNA]</scope>
    <source>
        <strain evidence="2 3">CSC2</strain>
    </source>
</reference>
<keyword evidence="3" id="KW-1185">Reference proteome</keyword>
<dbReference type="Proteomes" id="UP000663802">
    <property type="component" value="Unassembled WGS sequence"/>
</dbReference>
<accession>A0ABQ1E5X9</accession>
<organism evidence="2 3">
    <name type="scientific">Clostridium zeae</name>
    <dbReference type="NCBI Taxonomy" id="2759022"/>
    <lineage>
        <taxon>Bacteria</taxon>
        <taxon>Bacillati</taxon>
        <taxon>Bacillota</taxon>
        <taxon>Clostridia</taxon>
        <taxon>Eubacteriales</taxon>
        <taxon>Clostridiaceae</taxon>
        <taxon>Clostridium</taxon>
    </lineage>
</organism>
<evidence type="ECO:0000313" key="3">
    <source>
        <dbReference type="Proteomes" id="UP000663802"/>
    </source>
</evidence>
<sequence>MKYLKFDRSIICSAFMSYFVNKVDSISTFLMSNSYQIMTLAIQGIIILVISLLLSKLTDK</sequence>
<feature type="transmembrane region" description="Helical" evidence="1">
    <location>
        <begin position="35"/>
        <end position="54"/>
    </location>
</feature>
<keyword evidence="1" id="KW-0472">Membrane</keyword>
<gene>
    <name evidence="2" type="ORF">CSC2_06590</name>
</gene>
<dbReference type="RefSeq" id="WP_206868132.1">
    <property type="nucleotide sequence ID" value="NZ_BMBA01000001.1"/>
</dbReference>
<proteinExistence type="predicted"/>
<keyword evidence="1" id="KW-1133">Transmembrane helix</keyword>
<keyword evidence="1" id="KW-0812">Transmembrane</keyword>
<dbReference type="EMBL" id="BMBA01000001">
    <property type="protein sequence ID" value="GFZ30133.1"/>
    <property type="molecule type" value="Genomic_DNA"/>
</dbReference>
<evidence type="ECO:0000313" key="2">
    <source>
        <dbReference type="EMBL" id="GFZ30133.1"/>
    </source>
</evidence>
<name>A0ABQ1E5X9_9CLOT</name>
<comment type="caution">
    <text evidence="2">The sequence shown here is derived from an EMBL/GenBank/DDBJ whole genome shotgun (WGS) entry which is preliminary data.</text>
</comment>